<gene>
    <name evidence="1" type="ORF">CLV96_3983</name>
</gene>
<dbReference type="EMBL" id="SORO01000009">
    <property type="protein sequence ID" value="TDY66130.1"/>
    <property type="molecule type" value="Genomic_DNA"/>
</dbReference>
<reference evidence="1 2" key="1">
    <citation type="submission" date="2019-03" db="EMBL/GenBank/DDBJ databases">
        <title>Genomic Encyclopedia of Archaeal and Bacterial Type Strains, Phase II (KMG-II): from individual species to whole genera.</title>
        <authorList>
            <person name="Goeker M."/>
        </authorList>
    </citation>
    <scope>NUCLEOTIDE SEQUENCE [LARGE SCALE GENOMIC DNA]</scope>
    <source>
        <strain evidence="1 2">DSM 21537</strain>
    </source>
</reference>
<comment type="caution">
    <text evidence="1">The sequence shown here is derived from an EMBL/GenBank/DDBJ whole genome shotgun (WGS) entry which is preliminary data.</text>
</comment>
<sequence>MSIYFINYNGLCKLVARNKFVFSLQNKRGFTASIGEKRRTSMPFSSSEKKLNTLSNSINYLIFKSEISLNLIFDKLAYWFD</sequence>
<protein>
    <submittedName>
        <fullName evidence="1">Uncharacterized protein</fullName>
    </submittedName>
</protein>
<evidence type="ECO:0000313" key="2">
    <source>
        <dbReference type="Proteomes" id="UP000294684"/>
    </source>
</evidence>
<dbReference type="Proteomes" id="UP000294684">
    <property type="component" value="Unassembled WGS sequence"/>
</dbReference>
<dbReference type="AlphaFoldDB" id="A0A4R8MLF6"/>
<accession>A0A4R8MLF6</accession>
<proteinExistence type="predicted"/>
<organism evidence="1 2">
    <name type="scientific">Leptospira meyeri</name>
    <dbReference type="NCBI Taxonomy" id="29508"/>
    <lineage>
        <taxon>Bacteria</taxon>
        <taxon>Pseudomonadati</taxon>
        <taxon>Spirochaetota</taxon>
        <taxon>Spirochaetia</taxon>
        <taxon>Leptospirales</taxon>
        <taxon>Leptospiraceae</taxon>
        <taxon>Leptospira</taxon>
    </lineage>
</organism>
<keyword evidence="2" id="KW-1185">Reference proteome</keyword>
<name>A0A4R8MLF6_LEPME</name>
<evidence type="ECO:0000313" key="1">
    <source>
        <dbReference type="EMBL" id="TDY66130.1"/>
    </source>
</evidence>